<dbReference type="GO" id="GO:0003677">
    <property type="term" value="F:DNA binding"/>
    <property type="evidence" value="ECO:0007669"/>
    <property type="project" value="InterPro"/>
</dbReference>
<proteinExistence type="predicted"/>
<dbReference type="AlphaFoldDB" id="A0A8W8JX05"/>
<evidence type="ECO:0000256" key="1">
    <source>
        <dbReference type="ARBA" id="ARBA00023172"/>
    </source>
</evidence>
<accession>A0A8W8JX05</accession>
<dbReference type="GO" id="GO:0015074">
    <property type="term" value="P:DNA integration"/>
    <property type="evidence" value="ECO:0007669"/>
    <property type="project" value="InterPro"/>
</dbReference>
<sequence length="81" mass="9069">LFQFLDGCPVPYSFVAKKLNEVIKNIGLDPKHYKGHSFRIGAATHASKVGFSENAIQNMGRWKSDAVKRYIRLGSFNVALD</sequence>
<dbReference type="PANTHER" id="PTHR34605">
    <property type="entry name" value="PHAGE_INTEGRASE DOMAIN-CONTAINING PROTEIN"/>
    <property type="match status" value="1"/>
</dbReference>
<dbReference type="InterPro" id="IPR013762">
    <property type="entry name" value="Integrase-like_cat_sf"/>
</dbReference>
<dbReference type="EnsemblMetazoa" id="G20877.1">
    <property type="protein sequence ID" value="G20877.1:cds"/>
    <property type="gene ID" value="G20877"/>
</dbReference>
<dbReference type="SUPFAM" id="SSF56349">
    <property type="entry name" value="DNA breaking-rejoining enzymes"/>
    <property type="match status" value="1"/>
</dbReference>
<dbReference type="InterPro" id="IPR011010">
    <property type="entry name" value="DNA_brk_join_enz"/>
</dbReference>
<evidence type="ECO:0000313" key="3">
    <source>
        <dbReference type="Proteomes" id="UP000005408"/>
    </source>
</evidence>
<reference evidence="2" key="1">
    <citation type="submission" date="2022-08" db="UniProtKB">
        <authorList>
            <consortium name="EnsemblMetazoa"/>
        </authorList>
    </citation>
    <scope>IDENTIFICATION</scope>
    <source>
        <strain evidence="2">05x7-T-G4-1.051#20</strain>
    </source>
</reference>
<dbReference type="Proteomes" id="UP000005408">
    <property type="component" value="Unassembled WGS sequence"/>
</dbReference>
<dbReference type="PANTHER" id="PTHR34605:SF3">
    <property type="entry name" value="P CELL-TYPE AGGLUTINATION PROTEIN MAP4-LIKE-RELATED"/>
    <property type="match status" value="1"/>
</dbReference>
<protein>
    <recommendedName>
        <fullName evidence="4">Tyr recombinase domain-containing protein</fullName>
    </recommendedName>
</protein>
<dbReference type="GO" id="GO:0006310">
    <property type="term" value="P:DNA recombination"/>
    <property type="evidence" value="ECO:0007669"/>
    <property type="project" value="UniProtKB-KW"/>
</dbReference>
<dbReference type="Gene3D" id="1.10.443.10">
    <property type="entry name" value="Intergrase catalytic core"/>
    <property type="match status" value="1"/>
</dbReference>
<evidence type="ECO:0008006" key="4">
    <source>
        <dbReference type="Google" id="ProtNLM"/>
    </source>
</evidence>
<organism evidence="2 3">
    <name type="scientific">Magallana gigas</name>
    <name type="common">Pacific oyster</name>
    <name type="synonym">Crassostrea gigas</name>
    <dbReference type="NCBI Taxonomy" id="29159"/>
    <lineage>
        <taxon>Eukaryota</taxon>
        <taxon>Metazoa</taxon>
        <taxon>Spiralia</taxon>
        <taxon>Lophotrochozoa</taxon>
        <taxon>Mollusca</taxon>
        <taxon>Bivalvia</taxon>
        <taxon>Autobranchia</taxon>
        <taxon>Pteriomorphia</taxon>
        <taxon>Ostreida</taxon>
        <taxon>Ostreoidea</taxon>
        <taxon>Ostreidae</taxon>
        <taxon>Magallana</taxon>
    </lineage>
</organism>
<keyword evidence="1" id="KW-0233">DNA recombination</keyword>
<dbReference type="InterPro" id="IPR052925">
    <property type="entry name" value="Phage_Integrase-like_Recomb"/>
</dbReference>
<evidence type="ECO:0000313" key="2">
    <source>
        <dbReference type="EnsemblMetazoa" id="G20877.1:cds"/>
    </source>
</evidence>
<name>A0A8W8JX05_MAGGI</name>
<keyword evidence="3" id="KW-1185">Reference proteome</keyword>